<evidence type="ECO:0000313" key="3">
    <source>
        <dbReference type="EMBL" id="CBW74986.1"/>
    </source>
</evidence>
<feature type="region of interest" description="Disordered" evidence="1">
    <location>
        <begin position="1"/>
        <end position="21"/>
    </location>
</feature>
<proteinExistence type="predicted"/>
<dbReference type="AlphaFoldDB" id="E5AQV4"/>
<evidence type="ECO:0000256" key="2">
    <source>
        <dbReference type="SAM" id="Phobius"/>
    </source>
</evidence>
<dbReference type="HOGENOM" id="CLU_1105503_0_0_4"/>
<feature type="compositionally biased region" description="Acidic residues" evidence="1">
    <location>
        <begin position="222"/>
        <end position="233"/>
    </location>
</feature>
<evidence type="ECO:0000256" key="1">
    <source>
        <dbReference type="SAM" id="MobiDB-lite"/>
    </source>
</evidence>
<accession>E5AQV4</accession>
<dbReference type="Proteomes" id="UP000007437">
    <property type="component" value="Chromosome"/>
</dbReference>
<evidence type="ECO:0000313" key="4">
    <source>
        <dbReference type="Proteomes" id="UP000007437"/>
    </source>
</evidence>
<keyword evidence="2" id="KW-0812">Transmembrane</keyword>
<dbReference type="STRING" id="882378.RBRH_03615"/>
<keyword evidence="2" id="KW-1133">Transmembrane helix</keyword>
<dbReference type="KEGG" id="brh:RBRH_03615"/>
<organism evidence="3 4">
    <name type="scientific">Mycetohabitans rhizoxinica (strain DSM 19002 / CIP 109453 / HKI 454)</name>
    <name type="common">Paraburkholderia rhizoxinica</name>
    <dbReference type="NCBI Taxonomy" id="882378"/>
    <lineage>
        <taxon>Bacteria</taxon>
        <taxon>Pseudomonadati</taxon>
        <taxon>Pseudomonadota</taxon>
        <taxon>Betaproteobacteria</taxon>
        <taxon>Burkholderiales</taxon>
        <taxon>Burkholderiaceae</taxon>
        <taxon>Mycetohabitans</taxon>
    </lineage>
</organism>
<sequence length="251" mass="26872">MSSTVQEPRARANRPAAATRTGVAGGQGAGLVIGMLMMLANRSIEPIITVSMAQRVPVSQVTMVPDWVMFAAALGRIVSASYLGRLAERVTSHRRRAAAWWLLRRPPRHGAMLHVGLIETALVRGMGRGTVSATYACILCMESIMSSTLDPDNNLLQPHVPGHDTEALGPGDSSDTGSDTIGAKRHDFDRDTALDNHALETGMAEQGSDTDRAGTGERAAADGDETIELDADVMPDRIEQIPAQDRADRHD</sequence>
<feature type="compositionally biased region" description="Basic and acidic residues" evidence="1">
    <location>
        <begin position="182"/>
        <end position="198"/>
    </location>
</feature>
<reference evidence="3 4" key="1">
    <citation type="journal article" date="2011" name="J. Bacteriol.">
        <title>Complete genome sequence of Burkholderia rhizoxinica, an endosymbiont of Rhizopus microsporus.</title>
        <authorList>
            <person name="Lackner G."/>
            <person name="Moebius N."/>
            <person name="Partida-Martinez L."/>
            <person name="Hertweck C."/>
        </authorList>
    </citation>
    <scope>NUCLEOTIDE SEQUENCE [LARGE SCALE GENOMIC DNA]</scope>
    <source>
        <strain evidence="4">DSM 19002 / CIP 109453 / HKI 454</strain>
    </source>
</reference>
<protein>
    <submittedName>
        <fullName evidence="3">Uncharacterized protein</fullName>
    </submittedName>
</protein>
<feature type="transmembrane region" description="Helical" evidence="2">
    <location>
        <begin position="21"/>
        <end position="40"/>
    </location>
</feature>
<gene>
    <name evidence="3" type="ordered locus">RBRH_03615</name>
</gene>
<feature type="region of interest" description="Disordered" evidence="1">
    <location>
        <begin position="152"/>
        <end position="251"/>
    </location>
</feature>
<dbReference type="EMBL" id="FR687359">
    <property type="protein sequence ID" value="CBW74986.1"/>
    <property type="molecule type" value="Genomic_DNA"/>
</dbReference>
<keyword evidence="2" id="KW-0472">Membrane</keyword>
<feature type="compositionally biased region" description="Basic and acidic residues" evidence="1">
    <location>
        <begin position="209"/>
        <end position="221"/>
    </location>
</feature>
<feature type="compositionally biased region" description="Basic and acidic residues" evidence="1">
    <location>
        <begin position="234"/>
        <end position="251"/>
    </location>
</feature>
<name>E5AQV4_MYCRK</name>
<dbReference type="eggNOG" id="COG2814">
    <property type="taxonomic scope" value="Bacteria"/>
</dbReference>